<dbReference type="EC" id="2.7.11.1" evidence="3"/>
<keyword evidence="13" id="KW-0472">Membrane</keyword>
<dbReference type="FunFam" id="1.10.510.10:FF:000876">
    <property type="entry name" value="Receptor-like protein kinase FERONIA"/>
    <property type="match status" value="1"/>
</dbReference>
<dbReference type="InterPro" id="IPR011009">
    <property type="entry name" value="Kinase-like_dom_sf"/>
</dbReference>
<dbReference type="PROSITE" id="PS00107">
    <property type="entry name" value="PROTEIN_KINASE_ATP"/>
    <property type="match status" value="2"/>
</dbReference>
<dbReference type="PROSITE" id="PS50011">
    <property type="entry name" value="PROTEIN_KINASE_DOM"/>
    <property type="match status" value="2"/>
</dbReference>
<proteinExistence type="predicted"/>
<evidence type="ECO:0000256" key="1">
    <source>
        <dbReference type="ARBA" id="ARBA00004236"/>
    </source>
</evidence>
<evidence type="ECO:0000259" key="18">
    <source>
        <dbReference type="PROSITE" id="PS50011"/>
    </source>
</evidence>
<dbReference type="SUPFAM" id="SSF56112">
    <property type="entry name" value="Protein kinase-like (PK-like)"/>
    <property type="match status" value="2"/>
</dbReference>
<dbReference type="InterPro" id="IPR017441">
    <property type="entry name" value="Protein_kinase_ATP_BS"/>
</dbReference>
<sequence length="1165" mass="131406">MHHPLLAWCTMLLSGLIISLTFGFHVDQSNSIAISCGSSANLIAHNGRLWVGDNSFSLTGQSWTSRAQHKASVLIDPVPYQTARASRREFSYMFPVKPGQKFIRLHFNPAPYKGFKKSTALFTVRIGPYTLLRSFSPSLAADSLGVKILHKEFCVNVKESEDLLTITFTPSSQEEDVYYAFVNGIEIVSMPTGLYFTPEGDLGSHVVGQKHRFYIDNSTALEMVRRLNVGGHSISSTEDGSMFRDWEDDNGYLLIGGGGAGASIETAMKIKYPEIMQQKARVAPLSIYQTARTAGVHPGKQQKINAIHNRLTWIIPVDLGFRYLVRLHFCEFDPEILARGERQFRILINNEIAEDNADVVKWSGVHGIAVYRDYVATVGGDRVKGGENLLITLQPTSNEFCCKRRDGILNGLEIFKLSNPDNSLAGAAQRSVSKEIPEREEEVSFDRKNAIATAFTVALVFLNIAIYHLRRLSQENSTVRNREPLYVDQTFRQFSLEEIRLTTNNFSPKFVIGAGGYGKVYKGCMDGGKMVVAIKRLKEGSKQGDNEFWTEIKLLSKARNEHLVSLIGFCNEEKEMMLVYEYMPRGTLEDHLHKISNHPLSWERRLKILIGAARGLHYLHASYHKIIHRDVKSSNILIDENWVAKISDFGLSKTGPGNESFTHVSTNVKGTFGYFDPEYFLTRRLTTKSDVYSFGTVLLEVLTGRPALDKRLLEEQKSLVTWAIDFIRKGEVDEIVDPGLAGQVSRTCLDEFVKIARRCLHRHPRKRPDMDHIVTSLELVLVLQQEEEKDGVIDTGVRSSDGSISFNNRSEPLPRNNSNSAGQSLFSTTMSEDTRVNGEMPASNLKVYTYAALKAATRSFTQDMVLGVGEFGRVYKGWVDEKTLMPYNIGSGTIVVIRKLDEEIIQGLEEWQLEVNFLGRLSHPNLVKLIGYCWEDKELLLVYEFMPKGSLENHLFIRGSTVDPLSWDLRLKIAIGAARGLAFLHVSEKHIIYRDFTPSKILLDVDYNAKISYLGFAKLGPSGNTHVTTRVVGTYGFAAPEYVATGHLYVKSDVYGFGVVLLEMLTGLRVLDRRRRGAQMNLVEWKRPFLGKKKKLKWVMDPRMEGQYSTEAALQAARLTLRCIELEPQNRPTMEEVVAILEKIECIKKSNLELFSSRWANLWAR</sequence>
<dbReference type="FunFam" id="2.60.120.430:FF:000007">
    <property type="entry name" value="FERONIA receptor-like kinase"/>
    <property type="match status" value="1"/>
</dbReference>
<dbReference type="InterPro" id="IPR001245">
    <property type="entry name" value="Ser-Thr/Tyr_kinase_cat_dom"/>
</dbReference>
<keyword evidence="14" id="KW-0325">Glycoprotein</keyword>
<dbReference type="PANTHER" id="PTHR45621">
    <property type="entry name" value="OS01G0588500 PROTEIN-RELATED"/>
    <property type="match status" value="1"/>
</dbReference>
<accession>A0A484MJI6</accession>
<evidence type="ECO:0000313" key="19">
    <source>
        <dbReference type="EMBL" id="VFQ88214.1"/>
    </source>
</evidence>
<keyword evidence="5" id="KW-0723">Serine/threonine-protein kinase</keyword>
<dbReference type="Gene3D" id="2.60.120.430">
    <property type="entry name" value="Galactose-binding lectin"/>
    <property type="match status" value="2"/>
</dbReference>
<dbReference type="FunFam" id="1.10.510.10:FF:000051">
    <property type="entry name" value="Receptor-like serine/threonine-protein kinase ALE2"/>
    <property type="match status" value="1"/>
</dbReference>
<evidence type="ECO:0000256" key="7">
    <source>
        <dbReference type="ARBA" id="ARBA00022692"/>
    </source>
</evidence>
<evidence type="ECO:0000256" key="5">
    <source>
        <dbReference type="ARBA" id="ARBA00022527"/>
    </source>
</evidence>
<evidence type="ECO:0000256" key="8">
    <source>
        <dbReference type="ARBA" id="ARBA00022729"/>
    </source>
</evidence>
<keyword evidence="11 15" id="KW-0067">ATP-binding</keyword>
<dbReference type="GO" id="GO:0004674">
    <property type="term" value="F:protein serine/threonine kinase activity"/>
    <property type="evidence" value="ECO:0007669"/>
    <property type="project" value="UniProtKB-KW"/>
</dbReference>
<feature type="domain" description="Protein kinase" evidence="18">
    <location>
        <begin position="860"/>
        <end position="1144"/>
    </location>
</feature>
<evidence type="ECO:0000256" key="3">
    <source>
        <dbReference type="ARBA" id="ARBA00012513"/>
    </source>
</evidence>
<dbReference type="Proteomes" id="UP000595140">
    <property type="component" value="Unassembled WGS sequence"/>
</dbReference>
<evidence type="ECO:0000256" key="14">
    <source>
        <dbReference type="ARBA" id="ARBA00023180"/>
    </source>
</evidence>
<evidence type="ECO:0000256" key="16">
    <source>
        <dbReference type="SAM" id="MobiDB-lite"/>
    </source>
</evidence>
<dbReference type="AlphaFoldDB" id="A0A484MJI6"/>
<feature type="signal peptide" evidence="17">
    <location>
        <begin position="1"/>
        <end position="23"/>
    </location>
</feature>
<protein>
    <recommendedName>
        <fullName evidence="3">non-specific serine/threonine protein kinase</fullName>
        <ecNumber evidence="3">2.7.11.1</ecNumber>
    </recommendedName>
</protein>
<keyword evidence="6" id="KW-0808">Transferase</keyword>
<evidence type="ECO:0000256" key="12">
    <source>
        <dbReference type="ARBA" id="ARBA00022989"/>
    </source>
</evidence>
<dbReference type="FunFam" id="2.60.120.430:FF:000003">
    <property type="entry name" value="FERONIA receptor-like kinase"/>
    <property type="match status" value="1"/>
</dbReference>
<evidence type="ECO:0000256" key="4">
    <source>
        <dbReference type="ARBA" id="ARBA00022475"/>
    </source>
</evidence>
<dbReference type="Pfam" id="PF07714">
    <property type="entry name" value="PK_Tyr_Ser-Thr"/>
    <property type="match status" value="2"/>
</dbReference>
<dbReference type="Pfam" id="PF12819">
    <property type="entry name" value="Malectin_like"/>
    <property type="match status" value="1"/>
</dbReference>
<dbReference type="SMART" id="SM00220">
    <property type="entry name" value="S_TKc"/>
    <property type="match status" value="2"/>
</dbReference>
<dbReference type="InterPro" id="IPR000719">
    <property type="entry name" value="Prot_kinase_dom"/>
</dbReference>
<feature type="chain" id="PRO_5019850253" description="non-specific serine/threonine protein kinase" evidence="17">
    <location>
        <begin position="24"/>
        <end position="1165"/>
    </location>
</feature>
<keyword evidence="10" id="KW-0418">Kinase</keyword>
<feature type="binding site" evidence="15">
    <location>
        <position position="535"/>
    </location>
    <ligand>
        <name>ATP</name>
        <dbReference type="ChEBI" id="CHEBI:30616"/>
    </ligand>
</feature>
<dbReference type="GO" id="GO:0005886">
    <property type="term" value="C:plasma membrane"/>
    <property type="evidence" value="ECO:0007669"/>
    <property type="project" value="UniProtKB-SubCell"/>
</dbReference>
<dbReference type="InterPro" id="IPR050823">
    <property type="entry name" value="Plant_Ser_Thr_Prot_Kinase"/>
</dbReference>
<evidence type="ECO:0000256" key="11">
    <source>
        <dbReference type="ARBA" id="ARBA00022840"/>
    </source>
</evidence>
<dbReference type="GO" id="GO:0005524">
    <property type="term" value="F:ATP binding"/>
    <property type="evidence" value="ECO:0007669"/>
    <property type="project" value="UniProtKB-UniRule"/>
</dbReference>
<gene>
    <name evidence="19" type="ORF">CCAM_LOCUS29990</name>
</gene>
<evidence type="ECO:0000256" key="9">
    <source>
        <dbReference type="ARBA" id="ARBA00022741"/>
    </source>
</evidence>
<dbReference type="FunFam" id="3.30.200.20:FF:000039">
    <property type="entry name" value="receptor-like protein kinase FERONIA"/>
    <property type="match status" value="1"/>
</dbReference>
<dbReference type="PROSITE" id="PS00108">
    <property type="entry name" value="PROTEIN_KINASE_ST"/>
    <property type="match status" value="1"/>
</dbReference>
<dbReference type="EMBL" id="OOIL02003480">
    <property type="protein sequence ID" value="VFQ88214.1"/>
    <property type="molecule type" value="Genomic_DNA"/>
</dbReference>
<dbReference type="CDD" id="cd14066">
    <property type="entry name" value="STKc_IRAK"/>
    <property type="match status" value="1"/>
</dbReference>
<keyword evidence="7" id="KW-0812">Transmembrane</keyword>
<keyword evidence="4" id="KW-1003">Cell membrane</keyword>
<reference evidence="19 20" key="1">
    <citation type="submission" date="2018-04" db="EMBL/GenBank/DDBJ databases">
        <authorList>
            <person name="Vogel A."/>
        </authorList>
    </citation>
    <scope>NUCLEOTIDE SEQUENCE [LARGE SCALE GENOMIC DNA]</scope>
</reference>
<evidence type="ECO:0000256" key="10">
    <source>
        <dbReference type="ARBA" id="ARBA00022777"/>
    </source>
</evidence>
<keyword evidence="20" id="KW-1185">Reference proteome</keyword>
<evidence type="ECO:0000313" key="20">
    <source>
        <dbReference type="Proteomes" id="UP000595140"/>
    </source>
</evidence>
<keyword evidence="8 17" id="KW-0732">Signal</keyword>
<feature type="binding site" evidence="15">
    <location>
        <position position="899"/>
    </location>
    <ligand>
        <name>ATP</name>
        <dbReference type="ChEBI" id="CHEBI:30616"/>
    </ligand>
</feature>
<evidence type="ECO:0000256" key="17">
    <source>
        <dbReference type="SAM" id="SignalP"/>
    </source>
</evidence>
<evidence type="ECO:0000256" key="13">
    <source>
        <dbReference type="ARBA" id="ARBA00023136"/>
    </source>
</evidence>
<organism evidence="19 20">
    <name type="scientific">Cuscuta campestris</name>
    <dbReference type="NCBI Taxonomy" id="132261"/>
    <lineage>
        <taxon>Eukaryota</taxon>
        <taxon>Viridiplantae</taxon>
        <taxon>Streptophyta</taxon>
        <taxon>Embryophyta</taxon>
        <taxon>Tracheophyta</taxon>
        <taxon>Spermatophyta</taxon>
        <taxon>Magnoliopsida</taxon>
        <taxon>eudicotyledons</taxon>
        <taxon>Gunneridae</taxon>
        <taxon>Pentapetalae</taxon>
        <taxon>asterids</taxon>
        <taxon>lamiids</taxon>
        <taxon>Solanales</taxon>
        <taxon>Convolvulaceae</taxon>
        <taxon>Cuscuteae</taxon>
        <taxon>Cuscuta</taxon>
        <taxon>Cuscuta subgen. Grammica</taxon>
        <taxon>Cuscuta sect. Cleistogrammica</taxon>
    </lineage>
</organism>
<dbReference type="FunFam" id="3.30.200.20:FF:000228">
    <property type="entry name" value="Serine/threonine-protein kinase BIK1"/>
    <property type="match status" value="1"/>
</dbReference>
<dbReference type="Gene3D" id="1.10.510.10">
    <property type="entry name" value="Transferase(Phosphotransferase) domain 1"/>
    <property type="match status" value="2"/>
</dbReference>
<feature type="domain" description="Protein kinase" evidence="18">
    <location>
        <begin position="506"/>
        <end position="781"/>
    </location>
</feature>
<comment type="subcellular location">
    <subcellularLocation>
        <location evidence="1">Cell membrane</location>
    </subcellularLocation>
    <subcellularLocation>
        <location evidence="2">Membrane</location>
        <topology evidence="2">Single-pass type I membrane protein</topology>
    </subcellularLocation>
</comment>
<dbReference type="InterPro" id="IPR024788">
    <property type="entry name" value="Malectin-like_Carb-bd_dom"/>
</dbReference>
<dbReference type="Gene3D" id="3.30.200.20">
    <property type="entry name" value="Phosphorylase Kinase, domain 1"/>
    <property type="match status" value="2"/>
</dbReference>
<evidence type="ECO:0000256" key="2">
    <source>
        <dbReference type="ARBA" id="ARBA00004479"/>
    </source>
</evidence>
<keyword evidence="9 15" id="KW-0547">Nucleotide-binding</keyword>
<feature type="region of interest" description="Disordered" evidence="16">
    <location>
        <begin position="803"/>
        <end position="825"/>
    </location>
</feature>
<evidence type="ECO:0000256" key="15">
    <source>
        <dbReference type="PROSITE-ProRule" id="PRU10141"/>
    </source>
</evidence>
<keyword evidence="12" id="KW-1133">Transmembrane helix</keyword>
<name>A0A484MJI6_9ASTE</name>
<evidence type="ECO:0000256" key="6">
    <source>
        <dbReference type="ARBA" id="ARBA00022679"/>
    </source>
</evidence>
<dbReference type="InterPro" id="IPR008271">
    <property type="entry name" value="Ser/Thr_kinase_AS"/>
</dbReference>
<dbReference type="OrthoDB" id="1720310at2759"/>